<keyword evidence="9" id="KW-0723">Serine/threonine-protein kinase</keyword>
<dbReference type="InterPro" id="IPR000719">
    <property type="entry name" value="Prot_kinase_dom"/>
</dbReference>
<evidence type="ECO:0000256" key="1">
    <source>
        <dbReference type="ARBA" id="ARBA00010886"/>
    </source>
</evidence>
<dbReference type="GO" id="GO:0004674">
    <property type="term" value="F:protein serine/threonine kinase activity"/>
    <property type="evidence" value="ECO:0007669"/>
    <property type="project" value="UniProtKB-KW"/>
</dbReference>
<dbReference type="SMART" id="SM00220">
    <property type="entry name" value="S_TKc"/>
    <property type="match status" value="1"/>
</dbReference>
<keyword evidence="7" id="KW-1133">Transmembrane helix</keyword>
<accession>B1YA40</accession>
<dbReference type="RefSeq" id="WP_012349435.1">
    <property type="nucleotide sequence ID" value="NC_010525.1"/>
</dbReference>
<feature type="transmembrane region" description="Helical" evidence="7">
    <location>
        <begin position="127"/>
        <end position="154"/>
    </location>
</feature>
<dbReference type="Gene3D" id="1.10.510.10">
    <property type="entry name" value="Transferase(Phosphotransferase) domain 1"/>
    <property type="match status" value="1"/>
</dbReference>
<feature type="domain" description="Protein kinase" evidence="8">
    <location>
        <begin position="218"/>
        <end position="477"/>
    </location>
</feature>
<dbReference type="OrthoDB" id="41005at2157"/>
<proteinExistence type="inferred from homology"/>
<dbReference type="EC" id="2.7.11.1" evidence="2"/>
<dbReference type="GeneID" id="6165598"/>
<dbReference type="GO" id="GO:0005524">
    <property type="term" value="F:ATP binding"/>
    <property type="evidence" value="ECO:0007669"/>
    <property type="project" value="UniProtKB-KW"/>
</dbReference>
<dbReference type="CDD" id="cd14014">
    <property type="entry name" value="STKc_PknB_like"/>
    <property type="match status" value="1"/>
</dbReference>
<keyword evidence="6" id="KW-0067">ATP-binding</keyword>
<dbReference type="InterPro" id="IPR050660">
    <property type="entry name" value="NEK_Ser/Thr_kinase"/>
</dbReference>
<dbReference type="InterPro" id="IPR017441">
    <property type="entry name" value="Protein_kinase_ATP_BS"/>
</dbReference>
<name>B1YA40_PYRNV</name>
<feature type="transmembrane region" description="Helical" evidence="7">
    <location>
        <begin position="95"/>
        <end position="115"/>
    </location>
</feature>
<keyword evidence="7" id="KW-0472">Membrane</keyword>
<dbReference type="PANTHER" id="PTHR43671">
    <property type="entry name" value="SERINE/THREONINE-PROTEIN KINASE NEK"/>
    <property type="match status" value="1"/>
</dbReference>
<evidence type="ECO:0000313" key="10">
    <source>
        <dbReference type="Proteomes" id="UP000001694"/>
    </source>
</evidence>
<dbReference type="PROSITE" id="PS50011">
    <property type="entry name" value="PROTEIN_KINASE_DOM"/>
    <property type="match status" value="1"/>
</dbReference>
<keyword evidence="5 9" id="KW-0418">Kinase</keyword>
<evidence type="ECO:0000256" key="3">
    <source>
        <dbReference type="ARBA" id="ARBA00022679"/>
    </source>
</evidence>
<keyword evidence="4" id="KW-0547">Nucleotide-binding</keyword>
<dbReference type="STRING" id="444157.Tneu_0056"/>
<dbReference type="InterPro" id="IPR011009">
    <property type="entry name" value="Kinase-like_dom_sf"/>
</dbReference>
<evidence type="ECO:0000256" key="6">
    <source>
        <dbReference type="ARBA" id="ARBA00022840"/>
    </source>
</evidence>
<gene>
    <name evidence="9" type="ordered locus">Tneu_0056</name>
</gene>
<dbReference type="HOGENOM" id="CLU_036686_0_0_2"/>
<feature type="transmembrane region" description="Helical" evidence="7">
    <location>
        <begin position="69"/>
        <end position="89"/>
    </location>
</feature>
<sequence>MLSLLWTLPAILAAVAGWRFYRHSVALLWLTAASSLAFLFPEGAALFVNSLVVAAVAARAIFDRFRKPITAVFIVAVVAKLYIFTEYYLDERLSYVYYIADGVFTGLSAFLLLAYTFKPPRVGEALWLLLPASALSSTYTLAVQPLAGAVLALADARPLYVAAAAAANLYLLFTSGDPLPALPASLLVLAYVFTHKRVTYLSPQSPVGWLHAWLGGRYKVVRLLGVGGFSYVLAVKQRGALYAAKILRYVDDYGSPLAGDENILRIFGQEMQRYLEIKSDHVVKAYEVYLPAVGYRDVAQYMRNPPYILLEYMEGGTLRDLLRARKRLSIPEAVELFRQLARGLHDIHKHSVAHLDIKPENIMFTGDRKTAKIGDMGIAKVVSGEYVRSSYMSPAYAAPEVKKGAASLASDVYSLGCVMYEALTGINPNVFVENGYRVPPPSAYNPEVPPWLDELLLKMLDVDPARRPSASELNTFLNRLSGG</sequence>
<evidence type="ECO:0000256" key="2">
    <source>
        <dbReference type="ARBA" id="ARBA00012513"/>
    </source>
</evidence>
<dbReference type="PANTHER" id="PTHR43671:SF13">
    <property type="entry name" value="SERINE_THREONINE-PROTEIN KINASE NEK2"/>
    <property type="match status" value="1"/>
</dbReference>
<keyword evidence="7" id="KW-0812">Transmembrane</keyword>
<evidence type="ECO:0000256" key="5">
    <source>
        <dbReference type="ARBA" id="ARBA00022777"/>
    </source>
</evidence>
<evidence type="ECO:0000256" key="7">
    <source>
        <dbReference type="SAM" id="Phobius"/>
    </source>
</evidence>
<keyword evidence="10" id="KW-1185">Reference proteome</keyword>
<reference evidence="9" key="1">
    <citation type="submission" date="2008-03" db="EMBL/GenBank/DDBJ databases">
        <title>Complete sequence of Thermoproteus neutrophilus V24Sta.</title>
        <authorList>
            <consortium name="US DOE Joint Genome Institute"/>
            <person name="Copeland A."/>
            <person name="Lucas S."/>
            <person name="Lapidus A."/>
            <person name="Glavina del Rio T."/>
            <person name="Dalin E."/>
            <person name="Tice H."/>
            <person name="Bruce D."/>
            <person name="Goodwin L."/>
            <person name="Pitluck S."/>
            <person name="Sims D."/>
            <person name="Brettin T."/>
            <person name="Detter J.C."/>
            <person name="Han C."/>
            <person name="Kuske C.R."/>
            <person name="Schmutz J."/>
            <person name="Larimer F."/>
            <person name="Land M."/>
            <person name="Hauser L."/>
            <person name="Kyrpides N."/>
            <person name="Mikhailova N."/>
            <person name="Biddle J.F."/>
            <person name="Zhang Z."/>
            <person name="Fitz-Gibbon S.T."/>
            <person name="Lowe T.M."/>
            <person name="Saltikov C."/>
            <person name="House C.H."/>
            <person name="Richardson P."/>
        </authorList>
    </citation>
    <scope>NUCLEOTIDE SEQUENCE [LARGE SCALE GENOMIC DNA]</scope>
    <source>
        <strain evidence="9">V24Sta</strain>
    </source>
</reference>
<dbReference type="KEGG" id="tne:Tneu_0056"/>
<dbReference type="AlphaFoldDB" id="B1YA40"/>
<feature type="transmembrane region" description="Helical" evidence="7">
    <location>
        <begin position="27"/>
        <end position="57"/>
    </location>
</feature>
<evidence type="ECO:0000259" key="8">
    <source>
        <dbReference type="PROSITE" id="PS50011"/>
    </source>
</evidence>
<dbReference type="SUPFAM" id="SSF56112">
    <property type="entry name" value="Protein kinase-like (PK-like)"/>
    <property type="match status" value="1"/>
</dbReference>
<organism evidence="9 10">
    <name type="scientific">Pyrobaculum neutrophilum (strain DSM 2338 / JCM 9278 / NBRC 100436 / V24Sta)</name>
    <name type="common">Thermoproteus neutrophilus</name>
    <dbReference type="NCBI Taxonomy" id="444157"/>
    <lineage>
        <taxon>Archaea</taxon>
        <taxon>Thermoproteota</taxon>
        <taxon>Thermoprotei</taxon>
        <taxon>Thermoproteales</taxon>
        <taxon>Thermoproteaceae</taxon>
        <taxon>Pyrobaculum</taxon>
    </lineage>
</organism>
<evidence type="ECO:0000256" key="4">
    <source>
        <dbReference type="ARBA" id="ARBA00022741"/>
    </source>
</evidence>
<dbReference type="Pfam" id="PF00069">
    <property type="entry name" value="Pkinase"/>
    <property type="match status" value="1"/>
</dbReference>
<dbReference type="Proteomes" id="UP000001694">
    <property type="component" value="Chromosome"/>
</dbReference>
<dbReference type="EMBL" id="CP001014">
    <property type="protein sequence ID" value="ACB39014.1"/>
    <property type="molecule type" value="Genomic_DNA"/>
</dbReference>
<evidence type="ECO:0000313" key="9">
    <source>
        <dbReference type="EMBL" id="ACB39014.1"/>
    </source>
</evidence>
<dbReference type="InterPro" id="IPR008271">
    <property type="entry name" value="Ser/Thr_kinase_AS"/>
</dbReference>
<keyword evidence="3" id="KW-0808">Transferase</keyword>
<dbReference type="eggNOG" id="arCOG03682">
    <property type="taxonomic scope" value="Archaea"/>
</dbReference>
<comment type="similarity">
    <text evidence="1">Belongs to the protein kinase superfamily. NEK Ser/Thr protein kinase family. NIMA subfamily.</text>
</comment>
<dbReference type="PROSITE" id="PS00107">
    <property type="entry name" value="PROTEIN_KINASE_ATP"/>
    <property type="match status" value="1"/>
</dbReference>
<feature type="transmembrane region" description="Helical" evidence="7">
    <location>
        <begin position="160"/>
        <end position="193"/>
    </location>
</feature>
<protein>
    <recommendedName>
        <fullName evidence="2">non-specific serine/threonine protein kinase</fullName>
        <ecNumber evidence="2">2.7.11.1</ecNumber>
    </recommendedName>
</protein>
<dbReference type="PROSITE" id="PS00108">
    <property type="entry name" value="PROTEIN_KINASE_ST"/>
    <property type="match status" value="1"/>
</dbReference>